<feature type="domain" description="CobQ/CobB/MinD/ParA nucleotide binding" evidence="3">
    <location>
        <begin position="5"/>
        <end position="220"/>
    </location>
</feature>
<proteinExistence type="predicted"/>
<dbReference type="InterPro" id="IPR002586">
    <property type="entry name" value="CobQ/CobB/MinD/ParA_Nub-bd_dom"/>
</dbReference>
<keyword evidence="1" id="KW-0547">Nucleotide-binding</keyword>
<evidence type="ECO:0000256" key="1">
    <source>
        <dbReference type="ARBA" id="ARBA00022741"/>
    </source>
</evidence>
<evidence type="ECO:0000259" key="3">
    <source>
        <dbReference type="Pfam" id="PF01656"/>
    </source>
</evidence>
<dbReference type="InterPro" id="IPR050625">
    <property type="entry name" value="ParA/MinD_ATPase"/>
</dbReference>
<dbReference type="PANTHER" id="PTHR43384:SF6">
    <property type="entry name" value="SEPTUM SITE-DETERMINING PROTEIN MIND HOMOLOG, CHLOROPLASTIC"/>
    <property type="match status" value="1"/>
</dbReference>
<dbReference type="GO" id="GO:0051782">
    <property type="term" value="P:negative regulation of cell division"/>
    <property type="evidence" value="ECO:0007669"/>
    <property type="project" value="TreeGrafter"/>
</dbReference>
<dbReference type="InterPro" id="IPR027417">
    <property type="entry name" value="P-loop_NTPase"/>
</dbReference>
<dbReference type="GO" id="GO:0005829">
    <property type="term" value="C:cytosol"/>
    <property type="evidence" value="ECO:0007669"/>
    <property type="project" value="TreeGrafter"/>
</dbReference>
<dbReference type="SMART" id="SM00028">
    <property type="entry name" value="TPR"/>
    <property type="match status" value="3"/>
</dbReference>
<dbReference type="PANTHER" id="PTHR43384">
    <property type="entry name" value="SEPTUM SITE-DETERMINING PROTEIN MIND HOMOLOG, CHLOROPLASTIC-RELATED"/>
    <property type="match status" value="1"/>
</dbReference>
<dbReference type="Pfam" id="PF01656">
    <property type="entry name" value="CbiA"/>
    <property type="match status" value="1"/>
</dbReference>
<dbReference type="AlphaFoldDB" id="A0A5J4SIZ6"/>
<evidence type="ECO:0000256" key="2">
    <source>
        <dbReference type="ARBA" id="ARBA00022840"/>
    </source>
</evidence>
<keyword evidence="2" id="KW-0067">ATP-binding</keyword>
<dbReference type="InterPro" id="IPR019734">
    <property type="entry name" value="TPR_rpt"/>
</dbReference>
<protein>
    <submittedName>
        <fullName evidence="4">Iron-sulfur cluster carrier protein</fullName>
    </submittedName>
</protein>
<dbReference type="InterPro" id="IPR011990">
    <property type="entry name" value="TPR-like_helical_dom_sf"/>
</dbReference>
<organism evidence="4">
    <name type="scientific">termite gut metagenome</name>
    <dbReference type="NCBI Taxonomy" id="433724"/>
    <lineage>
        <taxon>unclassified sequences</taxon>
        <taxon>metagenomes</taxon>
        <taxon>organismal metagenomes</taxon>
    </lineage>
</organism>
<dbReference type="EMBL" id="SNRY01000179">
    <property type="protein sequence ID" value="KAA6345243.1"/>
    <property type="molecule type" value="Genomic_DNA"/>
</dbReference>
<name>A0A5J4SIZ6_9ZZZZ</name>
<dbReference type="Gene3D" id="3.40.50.300">
    <property type="entry name" value="P-loop containing nucleotide triphosphate hydrolases"/>
    <property type="match status" value="1"/>
</dbReference>
<dbReference type="GO" id="GO:0009898">
    <property type="term" value="C:cytoplasmic side of plasma membrane"/>
    <property type="evidence" value="ECO:0007669"/>
    <property type="project" value="TreeGrafter"/>
</dbReference>
<dbReference type="Pfam" id="PF13181">
    <property type="entry name" value="TPR_8"/>
    <property type="match status" value="2"/>
</dbReference>
<sequence>MMKTIAFYSYKGGVGRTLALSNIAMRLSEFGKKVCMLDFDLEAPGLHYKFKEYLQPEKMPPKGIVDYIYEFAIEKKLPKKISKDYYCSLFSDEYKNLSLQLIPAGNPDSKEYWSKLSAINWHELLYRDDAEGIPFFFDLKSKIERDIKPDYLLIDTRTGITEISSLTISLLADKVVILAVNNEENISGSKRIIESLLNPENDLLKKEKSLVLVLSRIPMPQSAEEKSREKMIKEQFVKRFSIFKNRQGEELFNNALIIHSDRNLELKEDFKIGYDLEFKSDGAISQEYLALFDRITEGDFSQEEQKRFNRIKEANMLSYLAAKEPDDRKAILKLEKALEVNPNNANILISLVIRYDTIREYEKALSYINKAIEINPSYDFKLQRVMIYYDLRKFQKAYDEILPMKDLGDDYLYLYCLVKIQLFSYSEEISNDFNKLIEKYPSYYLAYHTKAYYLMKKGDYKNALLSIYKAIELKTDSPNLYATLAEIKASEGDYDQFYFHFEGALRLGLDIISTMDESPEVYSKFTNEAKFIELLEKYDQYDAIEHLKKIQHTE</sequence>
<dbReference type="SUPFAM" id="SSF48452">
    <property type="entry name" value="TPR-like"/>
    <property type="match status" value="1"/>
</dbReference>
<accession>A0A5J4SIZ6</accession>
<dbReference type="Gene3D" id="1.25.40.10">
    <property type="entry name" value="Tetratricopeptide repeat domain"/>
    <property type="match status" value="2"/>
</dbReference>
<evidence type="ECO:0000313" key="4">
    <source>
        <dbReference type="EMBL" id="KAA6345243.1"/>
    </source>
</evidence>
<gene>
    <name evidence="4" type="ORF">EZS27_007173</name>
</gene>
<dbReference type="GO" id="GO:0016887">
    <property type="term" value="F:ATP hydrolysis activity"/>
    <property type="evidence" value="ECO:0007669"/>
    <property type="project" value="TreeGrafter"/>
</dbReference>
<comment type="caution">
    <text evidence="4">The sequence shown here is derived from an EMBL/GenBank/DDBJ whole genome shotgun (WGS) entry which is preliminary data.</text>
</comment>
<dbReference type="SUPFAM" id="SSF52540">
    <property type="entry name" value="P-loop containing nucleoside triphosphate hydrolases"/>
    <property type="match status" value="1"/>
</dbReference>
<dbReference type="NCBIfam" id="NF047398">
    <property type="entry name" value="AAA_KGGVGR"/>
    <property type="match status" value="1"/>
</dbReference>
<dbReference type="PROSITE" id="PS50005">
    <property type="entry name" value="TPR"/>
    <property type="match status" value="1"/>
</dbReference>
<dbReference type="GO" id="GO:0005524">
    <property type="term" value="F:ATP binding"/>
    <property type="evidence" value="ECO:0007669"/>
    <property type="project" value="UniProtKB-KW"/>
</dbReference>
<reference evidence="4" key="1">
    <citation type="submission" date="2019-03" db="EMBL/GenBank/DDBJ databases">
        <title>Single cell metagenomics reveals metabolic interactions within the superorganism composed of flagellate Streblomastix strix and complex community of Bacteroidetes bacteria on its surface.</title>
        <authorList>
            <person name="Treitli S.C."/>
            <person name="Kolisko M."/>
            <person name="Husnik F."/>
            <person name="Keeling P."/>
            <person name="Hampl V."/>
        </authorList>
    </citation>
    <scope>NUCLEOTIDE SEQUENCE</scope>
    <source>
        <strain evidence="4">STM</strain>
    </source>
</reference>